<feature type="region of interest" description="Disordered" evidence="4">
    <location>
        <begin position="365"/>
        <end position="411"/>
    </location>
</feature>
<reference evidence="7" key="1">
    <citation type="submission" date="2025-08" db="UniProtKB">
        <authorList>
            <consortium name="RefSeq"/>
        </authorList>
    </citation>
    <scope>IDENTIFICATION</scope>
    <source>
        <tissue evidence="7">Spleen</tissue>
    </source>
</reference>
<keyword evidence="6" id="KW-1185">Reference proteome</keyword>
<evidence type="ECO:0000259" key="5">
    <source>
        <dbReference type="Pfam" id="PF11819"/>
    </source>
</evidence>
<dbReference type="AlphaFoldDB" id="A0A6P5JD71"/>
<dbReference type="FunCoup" id="A0A6P5JD71">
    <property type="interactions" value="191"/>
</dbReference>
<dbReference type="InParanoid" id="A0A6P5JD71"/>
<sequence>MELRGQLISSPSYNCPGLPLEESPPVKVERLRALLERQRGLQETLSLKLRELRRVCLQEAELTGRLPVEYPLEPGEQPHPIRRRAAPMPLQPRGVCTSGALALETLEREVSVQRQIAAAARRLALAPELSVEQRRRRRQVQADASQRLLELEEQLRASRALLGLPLTMPPGHGGPGLPGLRTRVAQLSQDDASRSESSSLSESMSHENEDPHSERPALPKARDQLRASVSAGGSPERRPPWKAMPPLPAAELYGDLKSRRNSVASPTSPTRTLPRSISSFEGRSVPATPVLARGPAPQLCRLEGLHSRQWSGSQDSQMGFPHTDGPWERAFLVSGRTRRSNSSEALLVDRGAGISGFACARLPPEGPPVSPPCKSNESIFERPAPVPPPAFSSRTAGPPDPPRAAPRGRPLPASGDLLLDYYLTRGGQCWPEGPGHLSCRDGLFVFFPPAPSALQGDSGGGIGSPLLQAKDPAAPHGGPGRGLTSRAKSDDGGPLPGSFWAGPGPTRYHSQPEQSGADPRSGHKALALEGLRDWYIRNVGSTGGGAVAGLHPSARGLLPEGQALHPSPFSWPHSSTPQGLLLHTAHGTEASPEPYLGYAGVALPSAAAAAATALPHSLSFTAPPVSGRHYTDFLYPPELSSHLSDLALEGDRPLDSDPRTPGTLV</sequence>
<feature type="compositionally biased region" description="Basic and acidic residues" evidence="4">
    <location>
        <begin position="204"/>
        <end position="225"/>
    </location>
</feature>
<evidence type="ECO:0000313" key="7">
    <source>
        <dbReference type="RefSeq" id="XP_020832232.1"/>
    </source>
</evidence>
<dbReference type="GO" id="GO:0005737">
    <property type="term" value="C:cytoplasm"/>
    <property type="evidence" value="ECO:0007669"/>
    <property type="project" value="UniProtKB-SubCell"/>
</dbReference>
<feature type="compositionally biased region" description="Polar residues" evidence="4">
    <location>
        <begin position="261"/>
        <end position="281"/>
    </location>
</feature>
<dbReference type="PANTHER" id="PTHR16093:SF5">
    <property type="entry name" value="COILED-COIL DOMAIN-CONTAINING PROTEIN 120"/>
    <property type="match status" value="1"/>
</dbReference>
<dbReference type="CTD" id="90060"/>
<evidence type="ECO:0000313" key="6">
    <source>
        <dbReference type="Proteomes" id="UP000515140"/>
    </source>
</evidence>
<keyword evidence="3" id="KW-0175">Coiled coil</keyword>
<evidence type="ECO:0000256" key="2">
    <source>
        <dbReference type="ARBA" id="ARBA00022490"/>
    </source>
</evidence>
<dbReference type="Proteomes" id="UP000515140">
    <property type="component" value="Unplaced"/>
</dbReference>
<feature type="domain" description="Cytohesin Ubiquitin Protein Inducing" evidence="5">
    <location>
        <begin position="3"/>
        <end position="130"/>
    </location>
</feature>
<dbReference type="GeneID" id="110201081"/>
<evidence type="ECO:0000256" key="3">
    <source>
        <dbReference type="ARBA" id="ARBA00023054"/>
    </source>
</evidence>
<keyword evidence="2" id="KW-0963">Cytoplasm</keyword>
<proteinExistence type="predicted"/>
<organism evidence="6 7">
    <name type="scientific">Phascolarctos cinereus</name>
    <name type="common">Koala</name>
    <dbReference type="NCBI Taxonomy" id="38626"/>
    <lineage>
        <taxon>Eukaryota</taxon>
        <taxon>Metazoa</taxon>
        <taxon>Chordata</taxon>
        <taxon>Craniata</taxon>
        <taxon>Vertebrata</taxon>
        <taxon>Euteleostomi</taxon>
        <taxon>Mammalia</taxon>
        <taxon>Metatheria</taxon>
        <taxon>Diprotodontia</taxon>
        <taxon>Phascolarctidae</taxon>
        <taxon>Phascolarctos</taxon>
    </lineage>
</organism>
<dbReference type="Pfam" id="PF11819">
    <property type="entry name" value="CUPID"/>
    <property type="match status" value="1"/>
</dbReference>
<feature type="region of interest" description="Disordered" evidence="4">
    <location>
        <begin position="1"/>
        <end position="21"/>
    </location>
</feature>
<dbReference type="KEGG" id="pcw:110201081"/>
<accession>A0A6P5JD71</accession>
<protein>
    <submittedName>
        <fullName evidence="7">LOW QUALITY PROTEIN: coiled-coil domain-containing protein 120</fullName>
    </submittedName>
</protein>
<dbReference type="RefSeq" id="XP_020832232.1">
    <property type="nucleotide sequence ID" value="XM_020976573.1"/>
</dbReference>
<evidence type="ECO:0000256" key="4">
    <source>
        <dbReference type="SAM" id="MobiDB-lite"/>
    </source>
</evidence>
<comment type="subcellular location">
    <subcellularLocation>
        <location evidence="1">Cytoplasm</location>
    </subcellularLocation>
</comment>
<gene>
    <name evidence="7" type="primary">CCDC120</name>
</gene>
<name>A0A6P5JD71_PHACI</name>
<feature type="region of interest" description="Disordered" evidence="4">
    <location>
        <begin position="187"/>
        <end position="281"/>
    </location>
</feature>
<dbReference type="PANTHER" id="PTHR16093">
    <property type="entry name" value="COILED-COIL DOMAIN-CONTAINING PROTEIN 120 FAMILY MEMBER"/>
    <property type="match status" value="1"/>
</dbReference>
<dbReference type="InterPro" id="IPR043447">
    <property type="entry name" value="CCDC120/INAVA"/>
</dbReference>
<feature type="region of interest" description="Disordered" evidence="4">
    <location>
        <begin position="456"/>
        <end position="522"/>
    </location>
</feature>
<dbReference type="InterPro" id="IPR021774">
    <property type="entry name" value="CUPID"/>
</dbReference>
<evidence type="ECO:0000256" key="1">
    <source>
        <dbReference type="ARBA" id="ARBA00004496"/>
    </source>
</evidence>